<evidence type="ECO:0000313" key="2">
    <source>
        <dbReference type="Proteomes" id="UP000886841"/>
    </source>
</evidence>
<organism evidence="1 2">
    <name type="scientific">Candidatus Egerieimonas intestinavium</name>
    <dbReference type="NCBI Taxonomy" id="2840777"/>
    <lineage>
        <taxon>Bacteria</taxon>
        <taxon>Bacillati</taxon>
        <taxon>Bacillota</taxon>
        <taxon>Clostridia</taxon>
        <taxon>Lachnospirales</taxon>
        <taxon>Lachnospiraceae</taxon>
        <taxon>Lachnospiraceae incertae sedis</taxon>
        <taxon>Candidatus Egerieimonas</taxon>
    </lineage>
</organism>
<dbReference type="EMBL" id="DVHU01000076">
    <property type="protein sequence ID" value="HIR93434.1"/>
    <property type="molecule type" value="Genomic_DNA"/>
</dbReference>
<proteinExistence type="predicted"/>
<dbReference type="AlphaFoldDB" id="A0A9D1EKT4"/>
<reference evidence="1" key="2">
    <citation type="journal article" date="2021" name="PeerJ">
        <title>Extensive microbial diversity within the chicken gut microbiome revealed by metagenomics and culture.</title>
        <authorList>
            <person name="Gilroy R."/>
            <person name="Ravi A."/>
            <person name="Getino M."/>
            <person name="Pursley I."/>
            <person name="Horton D.L."/>
            <person name="Alikhan N.F."/>
            <person name="Baker D."/>
            <person name="Gharbi K."/>
            <person name="Hall N."/>
            <person name="Watson M."/>
            <person name="Adriaenssens E.M."/>
            <person name="Foster-Nyarko E."/>
            <person name="Jarju S."/>
            <person name="Secka A."/>
            <person name="Antonio M."/>
            <person name="Oren A."/>
            <person name="Chaudhuri R.R."/>
            <person name="La Ragione R."/>
            <person name="Hildebrand F."/>
            <person name="Pallen M.J."/>
        </authorList>
    </citation>
    <scope>NUCLEOTIDE SEQUENCE</scope>
    <source>
        <strain evidence="1">ChiSxjej1B13-7041</strain>
    </source>
</reference>
<evidence type="ECO:0000313" key="1">
    <source>
        <dbReference type="EMBL" id="HIR93434.1"/>
    </source>
</evidence>
<accession>A0A9D1EKT4</accession>
<dbReference type="Proteomes" id="UP000886841">
    <property type="component" value="Unassembled WGS sequence"/>
</dbReference>
<gene>
    <name evidence="1" type="ORF">IAB98_08470</name>
</gene>
<name>A0A9D1EKT4_9FIRM</name>
<sequence length="128" mass="14194">MEEDQKPMTPLDRMVTPDQLQMMKAAIPFLPPQGQRLLSAYAKFTELSNTLQLFAGARPEMHAMAAPVPSPSMSELVQALRPYAPPDFQESLDSLIQTASAVSMFQACSDFPEQMPPDCQEVSHEPEL</sequence>
<reference evidence="1" key="1">
    <citation type="submission" date="2020-10" db="EMBL/GenBank/DDBJ databases">
        <authorList>
            <person name="Gilroy R."/>
        </authorList>
    </citation>
    <scope>NUCLEOTIDE SEQUENCE</scope>
    <source>
        <strain evidence="1">ChiSxjej1B13-7041</strain>
    </source>
</reference>
<protein>
    <submittedName>
        <fullName evidence="1">Uncharacterized protein</fullName>
    </submittedName>
</protein>
<comment type="caution">
    <text evidence="1">The sequence shown here is derived from an EMBL/GenBank/DDBJ whole genome shotgun (WGS) entry which is preliminary data.</text>
</comment>